<evidence type="ECO:0000313" key="2">
    <source>
        <dbReference type="Proteomes" id="UP000824118"/>
    </source>
</evidence>
<dbReference type="EMBL" id="DVNG01000003">
    <property type="protein sequence ID" value="HIU49437.1"/>
    <property type="molecule type" value="Genomic_DNA"/>
</dbReference>
<proteinExistence type="predicted"/>
<gene>
    <name evidence="1" type="ORF">IAD22_00270</name>
</gene>
<sequence>MTAEIMVFHGEDVNREEAEKLLGLCLKKLQPENAACEIFDASENNKEVTGHMVVCPVGLKLSGTPAGCVTYSAKDNSADIVAINVQKHTGYISFELMSAEHMGRVFIDDSKHIEVDSVLMAAAVMYAAGVPLKNVISAINSILKN</sequence>
<reference evidence="1" key="1">
    <citation type="submission" date="2020-10" db="EMBL/GenBank/DDBJ databases">
        <authorList>
            <person name="Gilroy R."/>
        </authorList>
    </citation>
    <scope>NUCLEOTIDE SEQUENCE</scope>
    <source>
        <strain evidence="1">ChiGjej1B1-1684</strain>
    </source>
</reference>
<dbReference type="Proteomes" id="UP000824118">
    <property type="component" value="Unassembled WGS sequence"/>
</dbReference>
<protein>
    <submittedName>
        <fullName evidence="1">Uncharacterized protein</fullName>
    </submittedName>
</protein>
<comment type="caution">
    <text evidence="1">The sequence shown here is derived from an EMBL/GenBank/DDBJ whole genome shotgun (WGS) entry which is preliminary data.</text>
</comment>
<dbReference type="SUPFAM" id="SSF53623">
    <property type="entry name" value="MurD-like peptide ligases, catalytic domain"/>
    <property type="match status" value="1"/>
</dbReference>
<dbReference type="AlphaFoldDB" id="A0A9D1LWT7"/>
<reference evidence="1" key="2">
    <citation type="journal article" date="2021" name="PeerJ">
        <title>Extensive microbial diversity within the chicken gut microbiome revealed by metagenomics and culture.</title>
        <authorList>
            <person name="Gilroy R."/>
            <person name="Ravi A."/>
            <person name="Getino M."/>
            <person name="Pursley I."/>
            <person name="Horton D.L."/>
            <person name="Alikhan N.F."/>
            <person name="Baker D."/>
            <person name="Gharbi K."/>
            <person name="Hall N."/>
            <person name="Watson M."/>
            <person name="Adriaenssens E.M."/>
            <person name="Foster-Nyarko E."/>
            <person name="Jarju S."/>
            <person name="Secka A."/>
            <person name="Antonio M."/>
            <person name="Oren A."/>
            <person name="Chaudhuri R.R."/>
            <person name="La Ragione R."/>
            <person name="Hildebrand F."/>
            <person name="Pallen M.J."/>
        </authorList>
    </citation>
    <scope>NUCLEOTIDE SEQUENCE</scope>
    <source>
        <strain evidence="1">ChiGjej1B1-1684</strain>
    </source>
</reference>
<evidence type="ECO:0000313" key="1">
    <source>
        <dbReference type="EMBL" id="HIU49437.1"/>
    </source>
</evidence>
<dbReference type="GO" id="GO:0005524">
    <property type="term" value="F:ATP binding"/>
    <property type="evidence" value="ECO:0007669"/>
    <property type="project" value="InterPro"/>
</dbReference>
<accession>A0A9D1LWT7</accession>
<dbReference type="Gene3D" id="3.40.1190.10">
    <property type="entry name" value="Mur-like, catalytic domain"/>
    <property type="match status" value="1"/>
</dbReference>
<dbReference type="InterPro" id="IPR036565">
    <property type="entry name" value="Mur-like_cat_sf"/>
</dbReference>
<name>A0A9D1LWT7_9FIRM</name>
<organism evidence="1 2">
    <name type="scientific">Candidatus Limousia pullorum</name>
    <dbReference type="NCBI Taxonomy" id="2840860"/>
    <lineage>
        <taxon>Bacteria</taxon>
        <taxon>Bacillati</taxon>
        <taxon>Bacillota</taxon>
        <taxon>Clostridia</taxon>
        <taxon>Eubacteriales</taxon>
        <taxon>Oscillospiraceae</taxon>
        <taxon>Oscillospiraceae incertae sedis</taxon>
        <taxon>Candidatus Limousia</taxon>
    </lineage>
</organism>